<evidence type="ECO:0000313" key="8">
    <source>
        <dbReference type="EMBL" id="KDQ63649.1"/>
    </source>
</evidence>
<dbReference type="Pfam" id="PF04082">
    <property type="entry name" value="Fungal_trans"/>
    <property type="match status" value="1"/>
</dbReference>
<dbReference type="PANTHER" id="PTHR47338">
    <property type="entry name" value="ZN(II)2CYS6 TRANSCRIPTION FACTOR (EUROFUNG)-RELATED"/>
    <property type="match status" value="1"/>
</dbReference>
<comment type="subcellular location">
    <subcellularLocation>
        <location evidence="1">Nucleus</location>
    </subcellularLocation>
</comment>
<protein>
    <recommendedName>
        <fullName evidence="7">Zn(2)-C6 fungal-type domain-containing protein</fullName>
    </recommendedName>
</protein>
<evidence type="ECO:0000259" key="7">
    <source>
        <dbReference type="PROSITE" id="PS50048"/>
    </source>
</evidence>
<dbReference type="STRING" id="933084.A0A067Q9L5"/>
<feature type="compositionally biased region" description="Polar residues" evidence="6">
    <location>
        <begin position="123"/>
        <end position="135"/>
    </location>
</feature>
<proteinExistence type="predicted"/>
<dbReference type="HOGENOM" id="CLU_009416_0_0_1"/>
<dbReference type="GO" id="GO:0000981">
    <property type="term" value="F:DNA-binding transcription factor activity, RNA polymerase II-specific"/>
    <property type="evidence" value="ECO:0007669"/>
    <property type="project" value="InterPro"/>
</dbReference>
<dbReference type="CDD" id="cd12148">
    <property type="entry name" value="fungal_TF_MHR"/>
    <property type="match status" value="1"/>
</dbReference>
<keyword evidence="5" id="KW-0539">Nucleus</keyword>
<organism evidence="8 9">
    <name type="scientific">Jaapia argillacea MUCL 33604</name>
    <dbReference type="NCBI Taxonomy" id="933084"/>
    <lineage>
        <taxon>Eukaryota</taxon>
        <taxon>Fungi</taxon>
        <taxon>Dikarya</taxon>
        <taxon>Basidiomycota</taxon>
        <taxon>Agaricomycotina</taxon>
        <taxon>Agaricomycetes</taxon>
        <taxon>Agaricomycetidae</taxon>
        <taxon>Jaapiales</taxon>
        <taxon>Jaapiaceae</taxon>
        <taxon>Jaapia</taxon>
    </lineage>
</organism>
<evidence type="ECO:0000256" key="2">
    <source>
        <dbReference type="ARBA" id="ARBA00022723"/>
    </source>
</evidence>
<dbReference type="InterPro" id="IPR007219">
    <property type="entry name" value="XnlR_reg_dom"/>
</dbReference>
<dbReference type="GO" id="GO:0005634">
    <property type="term" value="C:nucleus"/>
    <property type="evidence" value="ECO:0007669"/>
    <property type="project" value="UniProtKB-SubCell"/>
</dbReference>
<evidence type="ECO:0000256" key="1">
    <source>
        <dbReference type="ARBA" id="ARBA00004123"/>
    </source>
</evidence>
<dbReference type="SUPFAM" id="SSF57701">
    <property type="entry name" value="Zn2/Cys6 DNA-binding domain"/>
    <property type="match status" value="1"/>
</dbReference>
<dbReference type="Proteomes" id="UP000027265">
    <property type="component" value="Unassembled WGS sequence"/>
</dbReference>
<dbReference type="GO" id="GO:0003677">
    <property type="term" value="F:DNA binding"/>
    <property type="evidence" value="ECO:0007669"/>
    <property type="project" value="InterPro"/>
</dbReference>
<keyword evidence="9" id="KW-1185">Reference proteome</keyword>
<dbReference type="PANTHER" id="PTHR47338:SF29">
    <property type="entry name" value="ZN(2)-C6 FUNGAL-TYPE DOMAIN-CONTAINING PROTEIN"/>
    <property type="match status" value="1"/>
</dbReference>
<accession>A0A067Q9L5</accession>
<evidence type="ECO:0000256" key="6">
    <source>
        <dbReference type="SAM" id="MobiDB-lite"/>
    </source>
</evidence>
<gene>
    <name evidence="8" type="ORF">JAAARDRAFT_148211</name>
</gene>
<dbReference type="CDD" id="cd00067">
    <property type="entry name" value="GAL4"/>
    <property type="match status" value="1"/>
</dbReference>
<dbReference type="InParanoid" id="A0A067Q9L5"/>
<dbReference type="PROSITE" id="PS50048">
    <property type="entry name" value="ZN2_CY6_FUNGAL_2"/>
    <property type="match status" value="1"/>
</dbReference>
<dbReference type="GO" id="GO:0008270">
    <property type="term" value="F:zinc ion binding"/>
    <property type="evidence" value="ECO:0007669"/>
    <property type="project" value="InterPro"/>
</dbReference>
<dbReference type="EMBL" id="KL197710">
    <property type="protein sequence ID" value="KDQ63649.1"/>
    <property type="molecule type" value="Genomic_DNA"/>
</dbReference>
<keyword evidence="3" id="KW-0805">Transcription regulation</keyword>
<dbReference type="AlphaFoldDB" id="A0A067Q9L5"/>
<sequence length="762" mass="83765">MPKVSSTAVQPSFNPLSNKSGHPNTLKRNQACHQCRRRKLKCDAKRPCSTCVRSHAHAVSHAPPGTDVPSQPDCTYDEVPEGNGVSHEVPKNRYERLENRINELEDLLRQKEQAEAQAHRDSSNSVTSREALSQYPSPPNSNPLSSEVSRSRDAASLSPSSFGGNSEADGRSPNPNTIDFAASAPSLGIISPSPYDYGNQLSGISAHISPPLGSGTSSNPLLIGNESSNANHDLIWTVWPPTLPSPDLVRHLVEAFFAYHPHATRLFHAPTFLPSLALPSDHVKFPNPAIIHAICALASLYSAAVSSPHPNNMPEDLSDDIFSERHKRKQGRMDTFAELQAKNARQVIDEQFSMGENLFEIMQARIVLSWYYWAQARWCDVYTSSALSLRGAVTAGLSSCPPFHTIAKTTRPLSIIPRAATVIEDEMRRNAFWLAYAIERLHGCGNGWALSLDDLDVSQLLPVRGDVFQQGSLVLPQERQWSHSRDLFLTHPEDQTDSFVLYIKAVMLLSRIKSFNLRFRARHYAGDPATMSPPPVPGSSAPQRFDPRTTPGFVELDTLAAKFRPSFPREYSDPIIMNTVDPHLYTACLVPYVAIILLHEPHAMVENAACISACKILAAARDILNLIYAITATSYDISLLDIFVTFSWFMAGRVLARFLQAAQSANGQEHIATLSAEILSIRSAIAKMGERVPVAYRYAKMLQDFISQTCGDNFAVPIPALPPRLPLVPLSSDGAAFYDVFLQGDIDALFGPGNDFMAAPIA</sequence>
<dbReference type="OrthoDB" id="39175at2759"/>
<feature type="region of interest" description="Disordered" evidence="6">
    <location>
        <begin position="1"/>
        <end position="29"/>
    </location>
</feature>
<feature type="region of interest" description="Disordered" evidence="6">
    <location>
        <begin position="111"/>
        <end position="179"/>
    </location>
</feature>
<keyword evidence="4" id="KW-0804">Transcription</keyword>
<dbReference type="SMART" id="SM00066">
    <property type="entry name" value="GAL4"/>
    <property type="match status" value="1"/>
</dbReference>
<dbReference type="Pfam" id="PF00172">
    <property type="entry name" value="Zn_clus"/>
    <property type="match status" value="1"/>
</dbReference>
<evidence type="ECO:0000256" key="5">
    <source>
        <dbReference type="ARBA" id="ARBA00023242"/>
    </source>
</evidence>
<feature type="compositionally biased region" description="Basic and acidic residues" evidence="6">
    <location>
        <begin position="111"/>
        <end position="122"/>
    </location>
</feature>
<evidence type="ECO:0000256" key="4">
    <source>
        <dbReference type="ARBA" id="ARBA00023163"/>
    </source>
</evidence>
<name>A0A067Q9L5_9AGAM</name>
<feature type="region of interest" description="Disordered" evidence="6">
    <location>
        <begin position="53"/>
        <end position="94"/>
    </location>
</feature>
<evidence type="ECO:0000313" key="9">
    <source>
        <dbReference type="Proteomes" id="UP000027265"/>
    </source>
</evidence>
<dbReference type="Gene3D" id="4.10.240.10">
    <property type="entry name" value="Zn(2)-C6 fungal-type DNA-binding domain"/>
    <property type="match status" value="1"/>
</dbReference>
<keyword evidence="2" id="KW-0479">Metal-binding</keyword>
<feature type="domain" description="Zn(2)-C6 fungal-type" evidence="7">
    <location>
        <begin position="31"/>
        <end position="76"/>
    </location>
</feature>
<evidence type="ECO:0000256" key="3">
    <source>
        <dbReference type="ARBA" id="ARBA00023015"/>
    </source>
</evidence>
<dbReference type="GO" id="GO:0006351">
    <property type="term" value="P:DNA-templated transcription"/>
    <property type="evidence" value="ECO:0007669"/>
    <property type="project" value="InterPro"/>
</dbReference>
<dbReference type="InterPro" id="IPR001138">
    <property type="entry name" value="Zn2Cys6_DnaBD"/>
</dbReference>
<reference evidence="9" key="1">
    <citation type="journal article" date="2014" name="Proc. Natl. Acad. Sci. U.S.A.">
        <title>Extensive sampling of basidiomycete genomes demonstrates inadequacy of the white-rot/brown-rot paradigm for wood decay fungi.</title>
        <authorList>
            <person name="Riley R."/>
            <person name="Salamov A.A."/>
            <person name="Brown D.W."/>
            <person name="Nagy L.G."/>
            <person name="Floudas D."/>
            <person name="Held B.W."/>
            <person name="Levasseur A."/>
            <person name="Lombard V."/>
            <person name="Morin E."/>
            <person name="Otillar R."/>
            <person name="Lindquist E.A."/>
            <person name="Sun H."/>
            <person name="LaButti K.M."/>
            <person name="Schmutz J."/>
            <person name="Jabbour D."/>
            <person name="Luo H."/>
            <person name="Baker S.E."/>
            <person name="Pisabarro A.G."/>
            <person name="Walton J.D."/>
            <person name="Blanchette R.A."/>
            <person name="Henrissat B."/>
            <person name="Martin F."/>
            <person name="Cullen D."/>
            <person name="Hibbett D.S."/>
            <person name="Grigoriev I.V."/>
        </authorList>
    </citation>
    <scope>NUCLEOTIDE SEQUENCE [LARGE SCALE GENOMIC DNA]</scope>
    <source>
        <strain evidence="9">MUCL 33604</strain>
    </source>
</reference>
<dbReference type="InterPro" id="IPR050815">
    <property type="entry name" value="TF_fung"/>
</dbReference>
<dbReference type="InterPro" id="IPR036864">
    <property type="entry name" value="Zn2-C6_fun-type_DNA-bd_sf"/>
</dbReference>